<dbReference type="AlphaFoldDB" id="A0A9Q0EX10"/>
<evidence type="ECO:0000256" key="1">
    <source>
        <dbReference type="SAM" id="MobiDB-lite"/>
    </source>
</evidence>
<dbReference type="EMBL" id="JANIIK010000034">
    <property type="protein sequence ID" value="KAJ3614749.1"/>
    <property type="molecule type" value="Genomic_DNA"/>
</dbReference>
<evidence type="ECO:0000313" key="2">
    <source>
        <dbReference type="EMBL" id="KAJ3614749.1"/>
    </source>
</evidence>
<reference evidence="2" key="1">
    <citation type="submission" date="2022-07" db="EMBL/GenBank/DDBJ databases">
        <title>Chromosome-level genome of Muraenolepis orangiensis.</title>
        <authorList>
            <person name="Kim J."/>
        </authorList>
    </citation>
    <scope>NUCLEOTIDE SEQUENCE</scope>
    <source>
        <strain evidence="2">KU_S4_2022</strain>
        <tissue evidence="2">Muscle</tissue>
    </source>
</reference>
<evidence type="ECO:0000313" key="3">
    <source>
        <dbReference type="Proteomes" id="UP001148018"/>
    </source>
</evidence>
<comment type="caution">
    <text evidence="2">The sequence shown here is derived from an EMBL/GenBank/DDBJ whole genome shotgun (WGS) entry which is preliminary data.</text>
</comment>
<keyword evidence="3" id="KW-1185">Reference proteome</keyword>
<feature type="region of interest" description="Disordered" evidence="1">
    <location>
        <begin position="24"/>
        <end position="71"/>
    </location>
</feature>
<proteinExistence type="predicted"/>
<name>A0A9Q0EX10_9TELE</name>
<sequence>MQEDEAHEISGEWLDLRLLRKEEVESPVRGKQDTMHWAEEGRTEKPQDGECEEGGGRSKEVERTKLEVRGK</sequence>
<dbReference type="Proteomes" id="UP001148018">
    <property type="component" value="Unassembled WGS sequence"/>
</dbReference>
<gene>
    <name evidence="2" type="ORF">NHX12_018319</name>
</gene>
<organism evidence="2 3">
    <name type="scientific">Muraenolepis orangiensis</name>
    <name type="common">Patagonian moray cod</name>
    <dbReference type="NCBI Taxonomy" id="630683"/>
    <lineage>
        <taxon>Eukaryota</taxon>
        <taxon>Metazoa</taxon>
        <taxon>Chordata</taxon>
        <taxon>Craniata</taxon>
        <taxon>Vertebrata</taxon>
        <taxon>Euteleostomi</taxon>
        <taxon>Actinopterygii</taxon>
        <taxon>Neopterygii</taxon>
        <taxon>Teleostei</taxon>
        <taxon>Neoteleostei</taxon>
        <taxon>Acanthomorphata</taxon>
        <taxon>Zeiogadaria</taxon>
        <taxon>Gadariae</taxon>
        <taxon>Gadiformes</taxon>
        <taxon>Muraenolepidoidei</taxon>
        <taxon>Muraenolepididae</taxon>
        <taxon>Muraenolepis</taxon>
    </lineage>
</organism>
<accession>A0A9Q0EX10</accession>
<protein>
    <submittedName>
        <fullName evidence="2">Uncharacterized protein</fullName>
    </submittedName>
</protein>